<reference evidence="2 3" key="2">
    <citation type="journal article" date="2011" name="Stand. Genomic Sci.">
        <title>Complete genome sequence of Mahella australiensis type strain (50-1 BON).</title>
        <authorList>
            <person name="Sikorski J."/>
            <person name="Teshima H."/>
            <person name="Nolan M."/>
            <person name="Lucas S."/>
            <person name="Hammon N."/>
            <person name="Deshpande S."/>
            <person name="Cheng J.F."/>
            <person name="Pitluck S."/>
            <person name="Liolios K."/>
            <person name="Pagani I."/>
            <person name="Ivanova N."/>
            <person name="Huntemann M."/>
            <person name="Mavromatis K."/>
            <person name="Ovchinikova G."/>
            <person name="Pati A."/>
            <person name="Tapia R."/>
            <person name="Han C."/>
            <person name="Goodwin L."/>
            <person name="Chen A."/>
            <person name="Palaniappan K."/>
            <person name="Land M."/>
            <person name="Hauser L."/>
            <person name="Ngatchou-Djao O.D."/>
            <person name="Rohde M."/>
            <person name="Pukall R."/>
            <person name="Spring S."/>
            <person name="Abt B."/>
            <person name="Goker M."/>
            <person name="Detter J.C."/>
            <person name="Woyke T."/>
            <person name="Bristow J."/>
            <person name="Markowitz V."/>
            <person name="Hugenholtz P."/>
            <person name="Eisen J.A."/>
            <person name="Kyrpides N.C."/>
            <person name="Klenk H.P."/>
            <person name="Lapidus A."/>
        </authorList>
    </citation>
    <scope>NUCLEOTIDE SEQUENCE [LARGE SCALE GENOMIC DNA]</scope>
    <source>
        <strain evidence="3">DSM 15567 / CIP 107919 / 50-1 BON</strain>
    </source>
</reference>
<dbReference type="GO" id="GO:0042781">
    <property type="term" value="F:3'-tRNA processing endoribonuclease activity"/>
    <property type="evidence" value="ECO:0007669"/>
    <property type="project" value="TreeGrafter"/>
</dbReference>
<keyword evidence="3" id="KW-1185">Reference proteome</keyword>
<dbReference type="Proteomes" id="UP000008457">
    <property type="component" value="Chromosome"/>
</dbReference>
<accession>F4A0K1</accession>
<dbReference type="EMBL" id="CP002360">
    <property type="protein sequence ID" value="AEE95880.1"/>
    <property type="molecule type" value="Genomic_DNA"/>
</dbReference>
<protein>
    <submittedName>
        <fullName evidence="2">Beta-lactamase-like protein</fullName>
    </submittedName>
</protein>
<organism evidence="2 3">
    <name type="scientific">Mahella australiensis (strain DSM 15567 / CIP 107919 / 50-1 BON)</name>
    <dbReference type="NCBI Taxonomy" id="697281"/>
    <lineage>
        <taxon>Bacteria</taxon>
        <taxon>Bacillati</taxon>
        <taxon>Bacillota</taxon>
        <taxon>Clostridia</taxon>
        <taxon>Thermoanaerobacterales</taxon>
        <taxon>Thermoanaerobacterales Family IV. Incertae Sedis</taxon>
        <taxon>Mahella</taxon>
    </lineage>
</organism>
<dbReference type="STRING" id="697281.Mahau_0677"/>
<evidence type="ECO:0000313" key="3">
    <source>
        <dbReference type="Proteomes" id="UP000008457"/>
    </source>
</evidence>
<sequence length="245" mass="27109">MRLTVLGRYGPFPAADGACSGYLVEVDDTCILLDCGNGVISRLLTYKRLQDIDAVILTHLHSDHVSDMMVLRYAIDILKKRGQWNRLIKVYSPSSPASVWQDLQFNNVFELCDIKPGMETDIGGVKISLSPMVHPVPSFAVKLEDSAGHKLVYSGDTSQGDDLVGFAKGCDMLLCDGGLLTSEKTSPNVPHLTAVEAGMVAAYADAKAFLLTHLWFEHDEELYLKEARQHYPAAEVARERYTYNI</sequence>
<dbReference type="AlphaFoldDB" id="F4A0K1"/>
<dbReference type="CDD" id="cd07716">
    <property type="entry name" value="RNaseZ_short-form-like_MBL-fold"/>
    <property type="match status" value="1"/>
</dbReference>
<feature type="domain" description="Metallo-beta-lactamase" evidence="1">
    <location>
        <begin position="18"/>
        <end position="191"/>
    </location>
</feature>
<dbReference type="KEGG" id="mas:Mahau_0677"/>
<dbReference type="PANTHER" id="PTHR46018:SF4">
    <property type="entry name" value="METALLO-HYDROLASE YHFI-RELATED"/>
    <property type="match status" value="1"/>
</dbReference>
<dbReference type="RefSeq" id="WP_013780311.1">
    <property type="nucleotide sequence ID" value="NC_015520.1"/>
</dbReference>
<evidence type="ECO:0000313" key="2">
    <source>
        <dbReference type="EMBL" id="AEE95880.1"/>
    </source>
</evidence>
<dbReference type="InterPro" id="IPR001279">
    <property type="entry name" value="Metallo-B-lactamas"/>
</dbReference>
<name>F4A0K1_MAHA5</name>
<reference evidence="3" key="1">
    <citation type="submission" date="2010-11" db="EMBL/GenBank/DDBJ databases">
        <title>The complete genome of Mahella australiensis DSM 15567.</title>
        <authorList>
            <consortium name="US DOE Joint Genome Institute (JGI-PGF)"/>
            <person name="Lucas S."/>
            <person name="Copeland A."/>
            <person name="Lapidus A."/>
            <person name="Bruce D."/>
            <person name="Goodwin L."/>
            <person name="Pitluck S."/>
            <person name="Kyrpides N."/>
            <person name="Mavromatis K."/>
            <person name="Pagani I."/>
            <person name="Ivanova N."/>
            <person name="Teshima H."/>
            <person name="Brettin T."/>
            <person name="Detter J.C."/>
            <person name="Han C."/>
            <person name="Tapia R."/>
            <person name="Land M."/>
            <person name="Hauser L."/>
            <person name="Markowitz V."/>
            <person name="Cheng J.-F."/>
            <person name="Hugenholtz P."/>
            <person name="Woyke T."/>
            <person name="Wu D."/>
            <person name="Spring S."/>
            <person name="Pukall R."/>
            <person name="Steenblock K."/>
            <person name="Schneider S."/>
            <person name="Klenk H.-P."/>
            <person name="Eisen J.A."/>
        </authorList>
    </citation>
    <scope>NUCLEOTIDE SEQUENCE [LARGE SCALE GENOMIC DNA]</scope>
    <source>
        <strain evidence="3">DSM 15567 / CIP 107919 / 50-1 BON</strain>
    </source>
</reference>
<evidence type="ECO:0000259" key="1">
    <source>
        <dbReference type="SMART" id="SM00849"/>
    </source>
</evidence>
<gene>
    <name evidence="2" type="ordered locus">Mahau_0677</name>
</gene>
<dbReference type="HOGENOM" id="CLU_031317_3_1_9"/>
<dbReference type="OrthoDB" id="9800940at2"/>
<dbReference type="SUPFAM" id="SSF56281">
    <property type="entry name" value="Metallo-hydrolase/oxidoreductase"/>
    <property type="match status" value="1"/>
</dbReference>
<dbReference type="SMART" id="SM00849">
    <property type="entry name" value="Lactamase_B"/>
    <property type="match status" value="1"/>
</dbReference>
<dbReference type="Gene3D" id="3.60.15.10">
    <property type="entry name" value="Ribonuclease Z/Hydroxyacylglutathione hydrolase-like"/>
    <property type="match status" value="1"/>
</dbReference>
<proteinExistence type="predicted"/>
<dbReference type="eggNOG" id="COG1234">
    <property type="taxonomic scope" value="Bacteria"/>
</dbReference>
<dbReference type="InterPro" id="IPR036866">
    <property type="entry name" value="RibonucZ/Hydroxyglut_hydro"/>
</dbReference>
<dbReference type="Pfam" id="PF12706">
    <property type="entry name" value="Lactamase_B_2"/>
    <property type="match status" value="1"/>
</dbReference>
<dbReference type="PANTHER" id="PTHR46018">
    <property type="entry name" value="ZINC PHOSPHODIESTERASE ELAC PROTEIN 1"/>
    <property type="match status" value="1"/>
</dbReference>